<gene>
    <name evidence="3" type="ORF">C7B81_03195</name>
</gene>
<name>A0ABX5FCE7_9CHRO</name>
<sequence>MTWPACGPEADRDSPGAKPPPEALPQLLPRLGRDGSFSLYSHGCEEGFHSAAGALREANEKFVVPAALERFAPGRELVVAEVAVGTGTNTAALLAAATAAGLELDWWGLELDPRPLALALADAGFRAQWPEAVLSRLEGLAGGDRLWLGDARRRLPGLMDILAGRCDLVLLDAFSPPRCPQLWSREFLEQLVRLLRPDGRLLTYSSAAAVRRCLLELGLELRAIRPPADEPERWSAGTAAGFTPLAPHPALRPLEPFEREHLASRAGLPYRDPSGTATAAEILERRRREQERSDAPPARLPRRPGPGGLGRPEGHR</sequence>
<evidence type="ECO:0000313" key="4">
    <source>
        <dbReference type="Proteomes" id="UP000238218"/>
    </source>
</evidence>
<dbReference type="InterPro" id="IPR008471">
    <property type="entry name" value="MnmC-like_methylTransf"/>
</dbReference>
<dbReference type="InterPro" id="IPR029063">
    <property type="entry name" value="SAM-dependent_MTases_sf"/>
</dbReference>
<feature type="compositionally biased region" description="Basic and acidic residues" evidence="1">
    <location>
        <begin position="282"/>
        <end position="294"/>
    </location>
</feature>
<feature type="region of interest" description="Disordered" evidence="1">
    <location>
        <begin position="229"/>
        <end position="316"/>
    </location>
</feature>
<keyword evidence="4" id="KW-1185">Reference proteome</keyword>
<dbReference type="Gene3D" id="3.40.50.150">
    <property type="entry name" value="Vaccinia Virus protein VP39"/>
    <property type="match status" value="1"/>
</dbReference>
<organism evidence="3 4">
    <name type="scientific">Aphanothece cf. minutissima CCALA 015</name>
    <dbReference type="NCBI Taxonomy" id="2107695"/>
    <lineage>
        <taxon>Bacteria</taxon>
        <taxon>Bacillati</taxon>
        <taxon>Cyanobacteriota</taxon>
        <taxon>Cyanophyceae</taxon>
        <taxon>Oscillatoriophycideae</taxon>
        <taxon>Chroococcales</taxon>
        <taxon>Aphanothecaceae</taxon>
        <taxon>Aphanothece</taxon>
    </lineage>
</organism>
<dbReference type="Pfam" id="PF05430">
    <property type="entry name" value="Methyltransf_30"/>
    <property type="match status" value="1"/>
</dbReference>
<accession>A0ABX5FCE7</accession>
<keyword evidence="3" id="KW-0808">Transferase</keyword>
<feature type="compositionally biased region" description="Gly residues" evidence="1">
    <location>
        <begin position="305"/>
        <end position="316"/>
    </location>
</feature>
<reference evidence="3 4" key="1">
    <citation type="submission" date="2018-02" db="EMBL/GenBank/DDBJ databases">
        <authorList>
            <person name="Moore K."/>
            <person name="Momper L."/>
        </authorList>
    </citation>
    <scope>NUCLEOTIDE SEQUENCE [LARGE SCALE GENOMIC DNA]</scope>
    <source>
        <strain evidence="3 4">CCALA 015</strain>
    </source>
</reference>
<dbReference type="PANTHER" id="PTHR39963:SF1">
    <property type="entry name" value="MNMC-LIKE METHYLTRANSFERASE DOMAIN-CONTAINING PROTEIN"/>
    <property type="match status" value="1"/>
</dbReference>
<protein>
    <submittedName>
        <fullName evidence="3">SAM-dependent methyltransferase</fullName>
    </submittedName>
</protein>
<dbReference type="PANTHER" id="PTHR39963">
    <property type="entry name" value="SLL0983 PROTEIN"/>
    <property type="match status" value="1"/>
</dbReference>
<proteinExistence type="predicted"/>
<dbReference type="EMBL" id="PVWP01000002">
    <property type="protein sequence ID" value="PSB38588.1"/>
    <property type="molecule type" value="Genomic_DNA"/>
</dbReference>
<evidence type="ECO:0000313" key="3">
    <source>
        <dbReference type="EMBL" id="PSB38588.1"/>
    </source>
</evidence>
<dbReference type="RefSeq" id="WP_106219870.1">
    <property type="nucleotide sequence ID" value="NZ_PVWP01000002.1"/>
</dbReference>
<reference evidence="3 4" key="2">
    <citation type="submission" date="2018-03" db="EMBL/GenBank/DDBJ databases">
        <title>The ancient ancestry and fast evolution of plastids.</title>
        <authorList>
            <person name="Moore K.R."/>
            <person name="Magnabosco C."/>
            <person name="Momper L."/>
            <person name="Gold D.A."/>
            <person name="Bosak T."/>
            <person name="Fournier G.P."/>
        </authorList>
    </citation>
    <scope>NUCLEOTIDE SEQUENCE [LARGE SCALE GENOMIC DNA]</scope>
    <source>
        <strain evidence="3 4">CCALA 015</strain>
    </source>
</reference>
<keyword evidence="3" id="KW-0489">Methyltransferase</keyword>
<feature type="domain" description="MnmC-like methyltransferase" evidence="2">
    <location>
        <begin position="145"/>
        <end position="222"/>
    </location>
</feature>
<comment type="caution">
    <text evidence="3">The sequence shown here is derived from an EMBL/GenBank/DDBJ whole genome shotgun (WGS) entry which is preliminary data.</text>
</comment>
<feature type="region of interest" description="Disordered" evidence="1">
    <location>
        <begin position="1"/>
        <end position="22"/>
    </location>
</feature>
<evidence type="ECO:0000259" key="2">
    <source>
        <dbReference type="Pfam" id="PF05430"/>
    </source>
</evidence>
<dbReference type="SUPFAM" id="SSF53335">
    <property type="entry name" value="S-adenosyl-L-methionine-dependent methyltransferases"/>
    <property type="match status" value="1"/>
</dbReference>
<dbReference type="GO" id="GO:0032259">
    <property type="term" value="P:methylation"/>
    <property type="evidence" value="ECO:0007669"/>
    <property type="project" value="UniProtKB-KW"/>
</dbReference>
<dbReference type="Proteomes" id="UP000238218">
    <property type="component" value="Unassembled WGS sequence"/>
</dbReference>
<dbReference type="GO" id="GO:0008168">
    <property type="term" value="F:methyltransferase activity"/>
    <property type="evidence" value="ECO:0007669"/>
    <property type="project" value="UniProtKB-KW"/>
</dbReference>
<evidence type="ECO:0000256" key="1">
    <source>
        <dbReference type="SAM" id="MobiDB-lite"/>
    </source>
</evidence>